<reference evidence="10" key="2">
    <citation type="submission" date="2021-05" db="EMBL/GenBank/DDBJ databases">
        <authorList>
            <person name="Moolhuijzen P.M."/>
            <person name="Moffat C.S."/>
        </authorList>
    </citation>
    <scope>NUCLEOTIDE SEQUENCE</scope>
    <source>
        <strain evidence="10">86-124</strain>
    </source>
</reference>
<organism evidence="10 12">
    <name type="scientific">Pyrenophora tritici-repentis</name>
    <dbReference type="NCBI Taxonomy" id="45151"/>
    <lineage>
        <taxon>Eukaryota</taxon>
        <taxon>Fungi</taxon>
        <taxon>Dikarya</taxon>
        <taxon>Ascomycota</taxon>
        <taxon>Pezizomycotina</taxon>
        <taxon>Dothideomycetes</taxon>
        <taxon>Pleosporomycetidae</taxon>
        <taxon>Pleosporales</taxon>
        <taxon>Pleosporineae</taxon>
        <taxon>Pleosporaceae</taxon>
        <taxon>Pyrenophora</taxon>
    </lineage>
</organism>
<evidence type="ECO:0000256" key="4">
    <source>
        <dbReference type="ARBA" id="ARBA00022989"/>
    </source>
</evidence>
<sequence length="408" mass="45609">MDASTPTLHHTRRPTYPLAHAFRRKPRRIPLVLRFAKGAVHDIIVTPVLLHSLWTVLIVYIDTRYVDSISIPATIIPSLSIVVGLMLVFRNSTGYDRFWTGRNCLTTIGTSVRNLARISLVNSHDRDGHASEAERRDTERIVRVLVAVLYSIKHNLRAEFNIPPASLASMPTQQPSVYPQRSRPVSRRPSYIDRNGSFPTLSFASTAVPSTATTPLLSQSTATLENGDGTTPMKKDEYVSLLPEGLMGYEDQGLGLPLQLTILVEGYIRRGADRGWFNAPLSSQMTVQLNSLVDAYGRMETIHSTPIPVAHLIHQKQVLALYGCVLPFAIVDDYKWWSVPVVAIIAFTLYGIEGIGMQLEDPFGYDKNDIKMDGIIEDTRQEVMVLLEEWKASHEGRAMGGMFETDCY</sequence>
<evidence type="ECO:0000313" key="11">
    <source>
        <dbReference type="Proteomes" id="UP000245464"/>
    </source>
</evidence>
<keyword evidence="3 8" id="KW-0812">Transmembrane</keyword>
<gene>
    <name evidence="10" type="ORF">Ptr86124_006805</name>
    <name evidence="9" type="ORF">PtrM4_109400</name>
</gene>
<proteinExistence type="predicted"/>
<evidence type="ECO:0000256" key="8">
    <source>
        <dbReference type="SAM" id="Phobius"/>
    </source>
</evidence>
<dbReference type="Proteomes" id="UP000245464">
    <property type="component" value="Chromosome 5"/>
</dbReference>
<comment type="subcellular location">
    <subcellularLocation>
        <location evidence="1">Membrane</location>
        <topology evidence="1">Multi-pass membrane protein</topology>
    </subcellularLocation>
</comment>
<accession>A0A2W1FGE7</accession>
<dbReference type="Pfam" id="PF25539">
    <property type="entry name" value="Bestrophin_2"/>
    <property type="match status" value="2"/>
</dbReference>
<evidence type="ECO:0000256" key="5">
    <source>
        <dbReference type="ARBA" id="ARBA00023065"/>
    </source>
</evidence>
<evidence type="ECO:0000256" key="2">
    <source>
        <dbReference type="ARBA" id="ARBA00022448"/>
    </source>
</evidence>
<dbReference type="AlphaFoldDB" id="A0A2W1FGE7"/>
<protein>
    <submittedName>
        <fullName evidence="9">Bestrophin multi-domain protein</fullName>
    </submittedName>
    <submittedName>
        <fullName evidence="10">Chloride channel</fullName>
    </submittedName>
</protein>
<feature type="region of interest" description="Disordered" evidence="7">
    <location>
        <begin position="169"/>
        <end position="190"/>
    </location>
</feature>
<dbReference type="OrthoDB" id="1368at2759"/>
<feature type="transmembrane region" description="Helical" evidence="8">
    <location>
        <begin position="69"/>
        <end position="89"/>
    </location>
</feature>
<dbReference type="PANTHER" id="PTHR33281">
    <property type="entry name" value="UPF0187 PROTEIN YNEE"/>
    <property type="match status" value="1"/>
</dbReference>
<name>A0A2W1FGE7_9PLEO</name>
<reference evidence="12" key="4">
    <citation type="journal article" date="2022" name="Microb. Genom.">
        <title>A global pangenome for the wheat fungal pathogen Pyrenophora tritici-repentis and prediction of effector protein structural homology.</title>
        <authorList>
            <person name="Moolhuijzen P.M."/>
            <person name="See P.T."/>
            <person name="Shi G."/>
            <person name="Powell H.R."/>
            <person name="Cockram J."/>
            <person name="Jorgensen L.N."/>
            <person name="Benslimane H."/>
            <person name="Strelkov S.E."/>
            <person name="Turner J."/>
            <person name="Liu Z."/>
            <person name="Moffat C.S."/>
        </authorList>
    </citation>
    <scope>NUCLEOTIDE SEQUENCE [LARGE SCALE GENOMIC DNA]</scope>
</reference>
<keyword evidence="6 8" id="KW-0472">Membrane</keyword>
<evidence type="ECO:0000313" key="9">
    <source>
        <dbReference type="EMBL" id="KAF7570938.1"/>
    </source>
</evidence>
<keyword evidence="4 8" id="KW-1133">Transmembrane helix</keyword>
<evidence type="ECO:0000256" key="3">
    <source>
        <dbReference type="ARBA" id="ARBA00022692"/>
    </source>
</evidence>
<dbReference type="GO" id="GO:0016020">
    <property type="term" value="C:membrane"/>
    <property type="evidence" value="ECO:0007669"/>
    <property type="project" value="UniProtKB-SubCell"/>
</dbReference>
<dbReference type="InterPro" id="IPR044669">
    <property type="entry name" value="YneE/VCCN1/2-like"/>
</dbReference>
<keyword evidence="12" id="KW-1185">Reference proteome</keyword>
<dbReference type="OMA" id="WTGRNCL"/>
<evidence type="ECO:0000313" key="12">
    <source>
        <dbReference type="Proteomes" id="UP000249757"/>
    </source>
</evidence>
<keyword evidence="2" id="KW-0813">Transport</keyword>
<evidence type="ECO:0000256" key="6">
    <source>
        <dbReference type="ARBA" id="ARBA00023136"/>
    </source>
</evidence>
<feature type="compositionally biased region" description="Low complexity" evidence="7">
    <location>
        <begin position="175"/>
        <end position="189"/>
    </location>
</feature>
<reference evidence="10" key="3">
    <citation type="journal article" date="2022" name="bioRxiv">
        <title>A global pangenome for the wheat fungal pathogen Pyrenophora tritici-repentis and prediction of effector protein structural homology.</title>
        <authorList>
            <person name="Moolhuijzen P."/>
            <person name="See P.T."/>
            <person name="Shi G."/>
            <person name="Powell H.R."/>
            <person name="Cockram J."/>
            <person name="Jorgensen L.N."/>
            <person name="Benslimane H."/>
            <person name="Strelkov S.E."/>
            <person name="Turner J."/>
            <person name="Liu Z."/>
            <person name="Moffat C.S."/>
        </authorList>
    </citation>
    <scope>NUCLEOTIDE SEQUENCE</scope>
    <source>
        <strain evidence="10">86-124</strain>
    </source>
</reference>
<dbReference type="Proteomes" id="UP000249757">
    <property type="component" value="Unassembled WGS sequence"/>
</dbReference>
<evidence type="ECO:0000256" key="7">
    <source>
        <dbReference type="SAM" id="MobiDB-lite"/>
    </source>
</evidence>
<dbReference type="GO" id="GO:0005254">
    <property type="term" value="F:chloride channel activity"/>
    <property type="evidence" value="ECO:0007669"/>
    <property type="project" value="InterPro"/>
</dbReference>
<dbReference type="EMBL" id="NRDI02000008">
    <property type="protein sequence ID" value="KAI1514175.1"/>
    <property type="molecule type" value="Genomic_DNA"/>
</dbReference>
<dbReference type="PANTHER" id="PTHR33281:SF16">
    <property type="match status" value="1"/>
</dbReference>
<dbReference type="EMBL" id="NQIK02000005">
    <property type="protein sequence ID" value="KAF7570938.1"/>
    <property type="molecule type" value="Genomic_DNA"/>
</dbReference>
<evidence type="ECO:0000256" key="1">
    <source>
        <dbReference type="ARBA" id="ARBA00004141"/>
    </source>
</evidence>
<reference evidence="9 11" key="1">
    <citation type="journal article" date="2018" name="BMC Genomics">
        <title>Comparative genomics of the wheat fungal pathogen Pyrenophora tritici-repentis reveals chromosomal variations and genome plasticity.</title>
        <authorList>
            <person name="Moolhuijzen P."/>
            <person name="See P.T."/>
            <person name="Hane J.K."/>
            <person name="Shi G."/>
            <person name="Liu Z."/>
            <person name="Oliver R.P."/>
            <person name="Moffat C.S."/>
        </authorList>
    </citation>
    <scope>NUCLEOTIDE SEQUENCE [LARGE SCALE GENOMIC DNA]</scope>
    <source>
        <strain evidence="9">M4</strain>
    </source>
</reference>
<comment type="caution">
    <text evidence="10">The sequence shown here is derived from an EMBL/GenBank/DDBJ whole genome shotgun (WGS) entry which is preliminary data.</text>
</comment>
<keyword evidence="5" id="KW-0406">Ion transport</keyword>
<evidence type="ECO:0000313" key="10">
    <source>
        <dbReference type="EMBL" id="KAI1514175.1"/>
    </source>
</evidence>
<feature type="transmembrane region" description="Helical" evidence="8">
    <location>
        <begin position="43"/>
        <end position="63"/>
    </location>
</feature>